<name>A0A7J6G2X7_CANSA</name>
<feature type="compositionally biased region" description="Acidic residues" evidence="1">
    <location>
        <begin position="472"/>
        <end position="491"/>
    </location>
</feature>
<feature type="compositionally biased region" description="Basic and acidic residues" evidence="1">
    <location>
        <begin position="514"/>
        <end position="523"/>
    </location>
</feature>
<evidence type="ECO:0008006" key="4">
    <source>
        <dbReference type="Google" id="ProtNLM"/>
    </source>
</evidence>
<evidence type="ECO:0000313" key="3">
    <source>
        <dbReference type="Proteomes" id="UP000583929"/>
    </source>
</evidence>
<protein>
    <recommendedName>
        <fullName evidence="4">DUF4283 domain-containing protein</fullName>
    </recommendedName>
</protein>
<comment type="caution">
    <text evidence="2">The sequence shown here is derived from an EMBL/GenBank/DDBJ whole genome shotgun (WGS) entry which is preliminary data.</text>
</comment>
<dbReference type="AlphaFoldDB" id="A0A7J6G2X7"/>
<sequence>MLTRGFHGPSGHGRHQNPTGFGKKQGHYPTGFGWKNPLGTSVDQNIHKYWSFRTKHKVFMLTLTNDGGSVRICERTRLFGYEVAVTIDAVDWMVVTLEELYQKSGTQRVNLKRFFRNSTISCLLECFANVKGQFLKISVLRNNKFKMIIVPEEDKAKGWSELKECLNGIIKRKTRGSIEQSSQVKVNPKAGMSTTQRSWADVVKQTRGPMMNTQHNTVKTKGTVRKRDSGRIEWKDLYPEINPGFKPKNFYPRKRFVQPNFFEYMHSKALSKEWNLAIILTRNNTHADWCTIFYNLSRELERKLVVSQLFDDRCIIWCKNELERDELIKMHSMRVPMRVPGAQSLVTFLPWSWENQKDNVKVECRGSWIGIQGLSLNLWNMKSFRKIGARCGGLLDVDKDTAEASFLSHLRLQLMGDDFGFIPETISLNHDNMNLELKLFKLNDLSYRFHGCFNTCWYQDFDHDKWLGDGETNTEEEKEDGEDGRDEDETVGEAGSDERHDGVERLNQSTCWSRDVEHEKEVDDGVATEGVEKDVADDDEAVGDLPTESSSLGGSLSVPEKAGYGGNQAMVKDVAQPRALHPKKTFLTCGDGSAAESEDCILGLDPYEASELCHREQGKVVDKGLSGWSKNEMRLVVGWKDNGPKNLILNNNELVGNYTIQLNGMWYYQNGPYKLISDHKKEGSAFLNDKIMEYHSEAQQGRYNKESTARKVSSIDKMAVCNKKNSVQVINDFFEGILRSVRPKKKEAFTAAIINFWADIKEQMKDPWKSVLHNSKETEYAENNKSGKELETYRRKRRSRGMVGKEAVNKNHDNFQLEELGDDADPIEEEIGEYSSESEASEDDCEDCLEAPSEENEDFLWQGQIPARNLNMVDVGNTYHSPSSATPGKPPNLVEGGRGDQCRREVVFCFEVGLNSFFLDLRPKPKQNGGPISKTKSPYLNLGHSGIIWHQKNIMVVRLGCCNSEPATENEVWVAGAQFSHSTFGYDEEGKTPTARWLFDRGRKACSQEFLPWPSFHNKFWVTRGITRSGSTKCICWTGFSSEVNLLKLGVSLTA</sequence>
<reference evidence="2 3" key="1">
    <citation type="journal article" date="2020" name="bioRxiv">
        <title>Sequence and annotation of 42 cannabis genomes reveals extensive copy number variation in cannabinoid synthesis and pathogen resistance genes.</title>
        <authorList>
            <person name="Mckernan K.J."/>
            <person name="Helbert Y."/>
            <person name="Kane L.T."/>
            <person name="Ebling H."/>
            <person name="Zhang L."/>
            <person name="Liu B."/>
            <person name="Eaton Z."/>
            <person name="Mclaughlin S."/>
            <person name="Kingan S."/>
            <person name="Baybayan P."/>
            <person name="Concepcion G."/>
            <person name="Jordan M."/>
            <person name="Riva A."/>
            <person name="Barbazuk W."/>
            <person name="Harkins T."/>
        </authorList>
    </citation>
    <scope>NUCLEOTIDE SEQUENCE [LARGE SCALE GENOMIC DNA]</scope>
    <source>
        <strain evidence="3">cv. Jamaican Lion 4</strain>
        <tissue evidence="2">Leaf</tissue>
    </source>
</reference>
<feature type="region of interest" description="Disordered" evidence="1">
    <location>
        <begin position="1"/>
        <end position="22"/>
    </location>
</feature>
<feature type="region of interest" description="Disordered" evidence="1">
    <location>
        <begin position="779"/>
        <end position="802"/>
    </location>
</feature>
<dbReference type="Proteomes" id="UP000583929">
    <property type="component" value="Unassembled WGS sequence"/>
</dbReference>
<dbReference type="PANTHER" id="PTHR34427:SF5">
    <property type="entry name" value="DUF4283 DOMAIN-CONTAINING PROTEIN"/>
    <property type="match status" value="1"/>
</dbReference>
<proteinExistence type="predicted"/>
<evidence type="ECO:0000256" key="1">
    <source>
        <dbReference type="SAM" id="MobiDB-lite"/>
    </source>
</evidence>
<feature type="region of interest" description="Disordered" evidence="1">
    <location>
        <begin position="878"/>
        <end position="897"/>
    </location>
</feature>
<feature type="region of interest" description="Disordered" evidence="1">
    <location>
        <begin position="469"/>
        <end position="557"/>
    </location>
</feature>
<gene>
    <name evidence="2" type="ORF">G4B88_005814</name>
</gene>
<dbReference type="EMBL" id="JAATIQ010000145">
    <property type="protein sequence ID" value="KAF4377336.1"/>
    <property type="molecule type" value="Genomic_DNA"/>
</dbReference>
<organism evidence="2 3">
    <name type="scientific">Cannabis sativa</name>
    <name type="common">Hemp</name>
    <name type="synonym">Marijuana</name>
    <dbReference type="NCBI Taxonomy" id="3483"/>
    <lineage>
        <taxon>Eukaryota</taxon>
        <taxon>Viridiplantae</taxon>
        <taxon>Streptophyta</taxon>
        <taxon>Embryophyta</taxon>
        <taxon>Tracheophyta</taxon>
        <taxon>Spermatophyta</taxon>
        <taxon>Magnoliopsida</taxon>
        <taxon>eudicotyledons</taxon>
        <taxon>Gunneridae</taxon>
        <taxon>Pentapetalae</taxon>
        <taxon>rosids</taxon>
        <taxon>fabids</taxon>
        <taxon>Rosales</taxon>
        <taxon>Cannabaceae</taxon>
        <taxon>Cannabis</taxon>
    </lineage>
</organism>
<keyword evidence="3" id="KW-1185">Reference proteome</keyword>
<evidence type="ECO:0000313" key="2">
    <source>
        <dbReference type="EMBL" id="KAF4377336.1"/>
    </source>
</evidence>
<accession>A0A7J6G2X7</accession>
<dbReference type="PANTHER" id="PTHR34427">
    <property type="entry name" value="DUF4283 DOMAIN PROTEIN"/>
    <property type="match status" value="1"/>
</dbReference>